<dbReference type="Proteomes" id="UP000028542">
    <property type="component" value="Unassembled WGS sequence"/>
</dbReference>
<reference evidence="3 4" key="1">
    <citation type="submission" date="2014-07" db="EMBL/GenBank/DDBJ databases">
        <title>Draft genome of Clostridium sulfidigenes 113A isolated from sediments associated with methane hydrate from Krishna Godavari basin.</title>
        <authorList>
            <person name="Honkalas V.S."/>
            <person name="Dabir A.P."/>
            <person name="Arora P."/>
            <person name="Dhakephalkar P.K."/>
        </authorList>
    </citation>
    <scope>NUCLEOTIDE SEQUENCE [LARGE SCALE GENOMIC DNA]</scope>
    <source>
        <strain evidence="3 4">113A</strain>
    </source>
</reference>
<evidence type="ECO:0000259" key="1">
    <source>
        <dbReference type="Pfam" id="PF01408"/>
    </source>
</evidence>
<organism evidence="3 4">
    <name type="scientific">Clostridium sulfidigenes</name>
    <dbReference type="NCBI Taxonomy" id="318464"/>
    <lineage>
        <taxon>Bacteria</taxon>
        <taxon>Bacillati</taxon>
        <taxon>Bacillota</taxon>
        <taxon>Clostridia</taxon>
        <taxon>Eubacteriales</taxon>
        <taxon>Clostridiaceae</taxon>
        <taxon>Clostridium</taxon>
    </lineage>
</organism>
<sequence length="320" mass="36228">MMKLALIGCGKWGKNYLKTVNEIEGCKLKWACDLDYEKLNQAAAVYPQTRFTENKADILNDIEVQGVIIATTPESHYILAKEAISKGKAVLVEKPVTTNRKDSHDLIELATAQNTVLMAGHTLIYHPAVKKIKRLLEEKNIFDDLCYFNMSRTSSTSQAPKVDVLHDLAVHDIYLSRHLIGMDPIWVIAHGERYIQSPYNNVINILMGFPNGKITSIFASFIHRSKTRKMTLVASKTKLVFDDAQTADRKIQIFHNGDQEHFLAVEDNLEPLTLECLHFMECIREHKEPISGRENIEFVAKITDCISESLAKGGEKINIF</sequence>
<dbReference type="SUPFAM" id="SSF51735">
    <property type="entry name" value="NAD(P)-binding Rossmann-fold domains"/>
    <property type="match status" value="1"/>
</dbReference>
<evidence type="ECO:0000313" key="3">
    <source>
        <dbReference type="EMBL" id="KEZ85685.1"/>
    </source>
</evidence>
<dbReference type="STRING" id="318464.IO99_13565"/>
<accession>A0A084J9Q1</accession>
<proteinExistence type="predicted"/>
<evidence type="ECO:0000259" key="2">
    <source>
        <dbReference type="Pfam" id="PF22725"/>
    </source>
</evidence>
<name>A0A084J9Q1_9CLOT</name>
<dbReference type="InterPro" id="IPR051450">
    <property type="entry name" value="Gfo/Idh/MocA_Oxidoreductases"/>
</dbReference>
<dbReference type="Gene3D" id="3.40.50.720">
    <property type="entry name" value="NAD(P)-binding Rossmann-like Domain"/>
    <property type="match status" value="1"/>
</dbReference>
<protein>
    <submittedName>
        <fullName evidence="3">Uncharacterized protein</fullName>
    </submittedName>
</protein>
<dbReference type="AlphaFoldDB" id="A0A084J9Q1"/>
<dbReference type="PANTHER" id="PTHR43377:SF6">
    <property type="entry name" value="GFO_IDH_MOCA-LIKE OXIDOREDUCTASE N-TERMINAL DOMAIN-CONTAINING PROTEIN"/>
    <property type="match status" value="1"/>
</dbReference>
<dbReference type="Pfam" id="PF22725">
    <property type="entry name" value="GFO_IDH_MocA_C3"/>
    <property type="match status" value="1"/>
</dbReference>
<dbReference type="eggNOG" id="COG0673">
    <property type="taxonomic scope" value="Bacteria"/>
</dbReference>
<comment type="caution">
    <text evidence="3">The sequence shown here is derived from an EMBL/GenBank/DDBJ whole genome shotgun (WGS) entry which is preliminary data.</text>
</comment>
<evidence type="ECO:0000313" key="4">
    <source>
        <dbReference type="Proteomes" id="UP000028542"/>
    </source>
</evidence>
<dbReference type="Pfam" id="PF01408">
    <property type="entry name" value="GFO_IDH_MocA"/>
    <property type="match status" value="1"/>
</dbReference>
<dbReference type="InterPro" id="IPR055170">
    <property type="entry name" value="GFO_IDH_MocA-like_dom"/>
</dbReference>
<dbReference type="GO" id="GO:0000166">
    <property type="term" value="F:nucleotide binding"/>
    <property type="evidence" value="ECO:0007669"/>
    <property type="project" value="InterPro"/>
</dbReference>
<feature type="domain" description="GFO/IDH/MocA-like oxidoreductase" evidence="2">
    <location>
        <begin position="162"/>
        <end position="238"/>
    </location>
</feature>
<dbReference type="RefSeq" id="WP_035134082.1">
    <property type="nucleotide sequence ID" value="NZ_JPMD01000032.1"/>
</dbReference>
<dbReference type="InterPro" id="IPR036291">
    <property type="entry name" value="NAD(P)-bd_dom_sf"/>
</dbReference>
<dbReference type="InterPro" id="IPR000683">
    <property type="entry name" value="Gfo/Idh/MocA-like_OxRdtase_N"/>
</dbReference>
<dbReference type="SUPFAM" id="SSF55347">
    <property type="entry name" value="Glyceraldehyde-3-phosphate dehydrogenase-like, C-terminal domain"/>
    <property type="match status" value="1"/>
</dbReference>
<keyword evidence="4" id="KW-1185">Reference proteome</keyword>
<dbReference type="EMBL" id="JPMD01000032">
    <property type="protein sequence ID" value="KEZ85685.1"/>
    <property type="molecule type" value="Genomic_DNA"/>
</dbReference>
<dbReference type="PANTHER" id="PTHR43377">
    <property type="entry name" value="BILIVERDIN REDUCTASE A"/>
    <property type="match status" value="1"/>
</dbReference>
<gene>
    <name evidence="3" type="ORF">IO99_13565</name>
</gene>
<feature type="domain" description="Gfo/Idh/MocA-like oxidoreductase N-terminal" evidence="1">
    <location>
        <begin position="3"/>
        <end position="121"/>
    </location>
</feature>
<dbReference type="Gene3D" id="3.30.360.10">
    <property type="entry name" value="Dihydrodipicolinate Reductase, domain 2"/>
    <property type="match status" value="1"/>
</dbReference>